<keyword evidence="3" id="KW-1185">Reference proteome</keyword>
<dbReference type="Pfam" id="PF01636">
    <property type="entry name" value="APH"/>
    <property type="match status" value="1"/>
</dbReference>
<gene>
    <name evidence="2" type="ORF">B2M26_00050</name>
</gene>
<dbReference type="AlphaFoldDB" id="A0A1V4EXB9"/>
<evidence type="ECO:0000259" key="1">
    <source>
        <dbReference type="Pfam" id="PF01636"/>
    </source>
</evidence>
<comment type="caution">
    <text evidence="2">The sequence shown here is derived from an EMBL/GenBank/DDBJ whole genome shotgun (WGS) entry which is preliminary data.</text>
</comment>
<protein>
    <recommendedName>
        <fullName evidence="1">Aminoglycoside phosphotransferase domain-containing protein</fullName>
    </recommendedName>
</protein>
<dbReference type="Gene3D" id="3.90.1200.10">
    <property type="match status" value="1"/>
</dbReference>
<reference evidence="2 3" key="1">
    <citation type="submission" date="2017-02" db="EMBL/GenBank/DDBJ databases">
        <title>Draft genome of Acidibacillus ferrooxidans Huett2.</title>
        <authorList>
            <person name="Schopf S."/>
        </authorList>
    </citation>
    <scope>NUCLEOTIDE SEQUENCE [LARGE SCALE GENOMIC DNA]</scope>
    <source>
        <strain evidence="2 3">Huett2</strain>
    </source>
</reference>
<sequence length="355" mass="40952">MRHFRKRRQASRRLKSSTRWHPLARVWVSSFFRSADMRDVLLPKGWEMALTDFFGDRGLRVCAISQLRQGSFGTLYRLAVENEHGKMDRYVMKHLGEHHDLERVIAPLTARELSPYAVPIVGVICSDRGYATLAPDRGPPVREKRPLSVDALTRIVDHLVMMHVTLSDHARMWHRQGILPALTIADTRAWMETGHQACRAALAKESVDWEEEAARIAWFCEQRESLLAGRCTMTHGDAHLGNLFDQGDRLEWIDWAFAAYAPPQRDLAVLVQELEDETLHVALRERMVTGYVRAGWEMDHQAFARAYAAAFFENTWMMIGFDLQTRLDETTEAQRKARALQKLSWIARAWAEMSR</sequence>
<dbReference type="SUPFAM" id="SSF56112">
    <property type="entry name" value="Protein kinase-like (PK-like)"/>
    <property type="match status" value="1"/>
</dbReference>
<dbReference type="EMBL" id="MWPS01000001">
    <property type="protein sequence ID" value="OPG17587.1"/>
    <property type="molecule type" value="Genomic_DNA"/>
</dbReference>
<dbReference type="InterPro" id="IPR011009">
    <property type="entry name" value="Kinase-like_dom_sf"/>
</dbReference>
<evidence type="ECO:0000313" key="2">
    <source>
        <dbReference type="EMBL" id="OPG17587.1"/>
    </source>
</evidence>
<feature type="domain" description="Aminoglycoside phosphotransferase" evidence="1">
    <location>
        <begin position="137"/>
        <end position="296"/>
    </location>
</feature>
<proteinExistence type="predicted"/>
<name>A0A1V4EXB9_9BACL</name>
<dbReference type="Proteomes" id="UP000190229">
    <property type="component" value="Unassembled WGS sequence"/>
</dbReference>
<organism evidence="2 3">
    <name type="scientific">Ferroacidibacillus organovorans</name>
    <dbReference type="NCBI Taxonomy" id="1765683"/>
    <lineage>
        <taxon>Bacteria</taxon>
        <taxon>Bacillati</taxon>
        <taxon>Bacillota</taxon>
        <taxon>Bacilli</taxon>
        <taxon>Bacillales</taxon>
        <taxon>Alicyclobacillaceae</taxon>
        <taxon>Ferroacidibacillus</taxon>
    </lineage>
</organism>
<dbReference type="InterPro" id="IPR002575">
    <property type="entry name" value="Aminoglycoside_PTrfase"/>
</dbReference>
<accession>A0A1V4EXB9</accession>
<evidence type="ECO:0000313" key="3">
    <source>
        <dbReference type="Proteomes" id="UP000190229"/>
    </source>
</evidence>